<dbReference type="EMBL" id="CP039354">
    <property type="protein sequence ID" value="QCE10316.1"/>
    <property type="molecule type" value="Genomic_DNA"/>
</dbReference>
<evidence type="ECO:0000256" key="1">
    <source>
        <dbReference type="SAM" id="MobiDB-lite"/>
    </source>
</evidence>
<reference evidence="3 4" key="1">
    <citation type="submission" date="2019-04" db="EMBL/GenBank/DDBJ databases">
        <title>An improved genome assembly and genetic linkage map for asparagus bean, Vigna unguiculata ssp. sesquipedialis.</title>
        <authorList>
            <person name="Xia Q."/>
            <person name="Zhang R."/>
            <person name="Dong Y."/>
        </authorList>
    </citation>
    <scope>NUCLEOTIDE SEQUENCE [LARGE SCALE GENOMIC DNA]</scope>
    <source>
        <tissue evidence="3">Leaf</tissue>
    </source>
</reference>
<keyword evidence="4" id="KW-1185">Reference proteome</keyword>
<dbReference type="EMBL" id="CP039353">
    <property type="protein sequence ID" value="QCE05982.1"/>
    <property type="molecule type" value="Genomic_DNA"/>
</dbReference>
<dbReference type="Proteomes" id="UP000501690">
    <property type="component" value="Linkage Group LG10"/>
</dbReference>
<gene>
    <name evidence="3" type="ORF">DEO72_LG10g1544</name>
    <name evidence="2" type="ORF">DEO72_LG9g991</name>
</gene>
<name>A0A4D6N9B0_VIGUN</name>
<feature type="compositionally biased region" description="Basic residues" evidence="1">
    <location>
        <begin position="16"/>
        <end position="27"/>
    </location>
</feature>
<dbReference type="AlphaFoldDB" id="A0A4D6N9B0"/>
<protein>
    <submittedName>
        <fullName evidence="3">Uncharacterized protein</fullName>
    </submittedName>
</protein>
<evidence type="ECO:0000313" key="4">
    <source>
        <dbReference type="Proteomes" id="UP000501690"/>
    </source>
</evidence>
<feature type="region of interest" description="Disordered" evidence="1">
    <location>
        <begin position="1"/>
        <end position="46"/>
    </location>
</feature>
<organism evidence="3 4">
    <name type="scientific">Vigna unguiculata</name>
    <name type="common">Cowpea</name>
    <dbReference type="NCBI Taxonomy" id="3917"/>
    <lineage>
        <taxon>Eukaryota</taxon>
        <taxon>Viridiplantae</taxon>
        <taxon>Streptophyta</taxon>
        <taxon>Embryophyta</taxon>
        <taxon>Tracheophyta</taxon>
        <taxon>Spermatophyta</taxon>
        <taxon>Magnoliopsida</taxon>
        <taxon>eudicotyledons</taxon>
        <taxon>Gunneridae</taxon>
        <taxon>Pentapetalae</taxon>
        <taxon>rosids</taxon>
        <taxon>fabids</taxon>
        <taxon>Fabales</taxon>
        <taxon>Fabaceae</taxon>
        <taxon>Papilionoideae</taxon>
        <taxon>50 kb inversion clade</taxon>
        <taxon>NPAAA clade</taxon>
        <taxon>indigoferoid/millettioid clade</taxon>
        <taxon>Phaseoleae</taxon>
        <taxon>Vigna</taxon>
    </lineage>
</organism>
<accession>A0A4D6N9B0</accession>
<proteinExistence type="predicted"/>
<sequence>MASRSRLPEAAVSGSSRRRRPRQRPLRPHPLPQQREAREDSVARHRRASNCDWVRNHHATTLLCLELQPAGGDAAGDAHSSLFLCLG</sequence>
<evidence type="ECO:0000313" key="3">
    <source>
        <dbReference type="EMBL" id="QCE10316.1"/>
    </source>
</evidence>
<evidence type="ECO:0000313" key="2">
    <source>
        <dbReference type="EMBL" id="QCE05982.1"/>
    </source>
</evidence>
<dbReference type="Proteomes" id="UP000501690">
    <property type="component" value="Linkage Group LG9"/>
</dbReference>